<dbReference type="InterPro" id="IPR034660">
    <property type="entry name" value="DinB/YfiT-like"/>
</dbReference>
<dbReference type="AlphaFoldDB" id="A0A1H0MQ85"/>
<protein>
    <recommendedName>
        <fullName evidence="3">DinB superfamily protein</fullName>
    </recommendedName>
</protein>
<sequence length="176" mass="19782">MLSDRLTAMTSTETRIDPPYVADESTQLTAFLDYHRATVVTKAAGLSEEDAHRSLLPSELMTVAGLLSHLRWVEAYWFDVVLDGQPDRAPYSKEHPDGEFEIAAELSLSQLIDDYRAQCATSREITARRGLDDVVDFRGDEQVNVRWVIVHMIEETARHAGHLDVIREQLDGATGE</sequence>
<keyword evidence="2" id="KW-1185">Reference proteome</keyword>
<evidence type="ECO:0000313" key="1">
    <source>
        <dbReference type="EMBL" id="SDO82619.1"/>
    </source>
</evidence>
<name>A0A1H0MQ85_9PSEU</name>
<organism evidence="1 2">
    <name type="scientific">Actinokineospora alba</name>
    <dbReference type="NCBI Taxonomy" id="504798"/>
    <lineage>
        <taxon>Bacteria</taxon>
        <taxon>Bacillati</taxon>
        <taxon>Actinomycetota</taxon>
        <taxon>Actinomycetes</taxon>
        <taxon>Pseudonocardiales</taxon>
        <taxon>Pseudonocardiaceae</taxon>
        <taxon>Actinokineospora</taxon>
    </lineage>
</organism>
<accession>A0A1H0MQ85</accession>
<dbReference type="SUPFAM" id="SSF109854">
    <property type="entry name" value="DinB/YfiT-like putative metalloenzymes"/>
    <property type="match status" value="1"/>
</dbReference>
<evidence type="ECO:0008006" key="3">
    <source>
        <dbReference type="Google" id="ProtNLM"/>
    </source>
</evidence>
<evidence type="ECO:0000313" key="2">
    <source>
        <dbReference type="Proteomes" id="UP000199651"/>
    </source>
</evidence>
<dbReference type="Pfam" id="PF04978">
    <property type="entry name" value="MST"/>
    <property type="match status" value="1"/>
</dbReference>
<proteinExistence type="predicted"/>
<gene>
    <name evidence="1" type="ORF">SAMN05192558_10519</name>
</gene>
<reference evidence="2" key="1">
    <citation type="submission" date="2016-10" db="EMBL/GenBank/DDBJ databases">
        <authorList>
            <person name="Varghese N."/>
            <person name="Submissions S."/>
        </authorList>
    </citation>
    <scope>NUCLEOTIDE SEQUENCE [LARGE SCALE GENOMIC DNA]</scope>
    <source>
        <strain evidence="2">IBRC-M 10655</strain>
    </source>
</reference>
<dbReference type="EMBL" id="FNJB01000005">
    <property type="protein sequence ID" value="SDO82619.1"/>
    <property type="molecule type" value="Genomic_DNA"/>
</dbReference>
<dbReference type="InterPro" id="IPR007061">
    <property type="entry name" value="MST-like"/>
</dbReference>
<dbReference type="Gene3D" id="1.20.120.450">
    <property type="entry name" value="dinb family like domain"/>
    <property type="match status" value="1"/>
</dbReference>
<dbReference type="STRING" id="504798.SAMN05421871_10269"/>
<dbReference type="Proteomes" id="UP000199651">
    <property type="component" value="Unassembled WGS sequence"/>
</dbReference>